<dbReference type="RefSeq" id="WP_181313675.1">
    <property type="nucleotide sequence ID" value="NZ_PYAT01000011.1"/>
</dbReference>
<evidence type="ECO:0000313" key="1">
    <source>
        <dbReference type="EMBL" id="PSL31668.1"/>
    </source>
</evidence>
<comment type="caution">
    <text evidence="1">The sequence shown here is derived from an EMBL/GenBank/DDBJ whole genome shotgun (WGS) entry which is preliminary data.</text>
</comment>
<reference evidence="1 2" key="1">
    <citation type="submission" date="2018-03" db="EMBL/GenBank/DDBJ databases">
        <title>Genomic Encyclopedia of Type Strains, Phase III (KMG-III): the genomes of soil and plant-associated and newly described type strains.</title>
        <authorList>
            <person name="Whitman W."/>
        </authorList>
    </citation>
    <scope>NUCLEOTIDE SEQUENCE [LARGE SCALE GENOMIC DNA]</scope>
    <source>
        <strain evidence="1 2">CGMCC 1.12259</strain>
    </source>
</reference>
<name>A0A2P8GCG1_9BACL</name>
<protein>
    <submittedName>
        <fullName evidence="1">Uncharacterized protein</fullName>
    </submittedName>
</protein>
<proteinExistence type="predicted"/>
<keyword evidence="2" id="KW-1185">Reference proteome</keyword>
<accession>A0A2P8GCG1</accession>
<gene>
    <name evidence="1" type="ORF">B0H99_11150</name>
</gene>
<evidence type="ECO:0000313" key="2">
    <source>
        <dbReference type="Proteomes" id="UP000242682"/>
    </source>
</evidence>
<dbReference type="EMBL" id="PYAT01000011">
    <property type="protein sequence ID" value="PSL31668.1"/>
    <property type="molecule type" value="Genomic_DNA"/>
</dbReference>
<dbReference type="AlphaFoldDB" id="A0A2P8GCG1"/>
<dbReference type="Proteomes" id="UP000242682">
    <property type="component" value="Unassembled WGS sequence"/>
</dbReference>
<organism evidence="1 2">
    <name type="scientific">Planomicrobium soli</name>
    <dbReference type="NCBI Taxonomy" id="1176648"/>
    <lineage>
        <taxon>Bacteria</taxon>
        <taxon>Bacillati</taxon>
        <taxon>Bacillota</taxon>
        <taxon>Bacilli</taxon>
        <taxon>Bacillales</taxon>
        <taxon>Caryophanaceae</taxon>
        <taxon>Planomicrobium</taxon>
    </lineage>
</organism>
<sequence>MDRVRAFPKEVVLQLDEDFIAALNMIGEGGPEYAAVEEDDLLEEVIREEAKAKDLH</sequence>